<name>A0AAW0IGI1_MYOGA</name>
<dbReference type="EMBL" id="JBBHLL010000132">
    <property type="protein sequence ID" value="KAK7813710.1"/>
    <property type="molecule type" value="Genomic_DNA"/>
</dbReference>
<keyword evidence="2" id="KW-1185">Reference proteome</keyword>
<dbReference type="Proteomes" id="UP001488838">
    <property type="component" value="Unassembled WGS sequence"/>
</dbReference>
<protein>
    <submittedName>
        <fullName evidence="1">Uncharacterized protein</fullName>
    </submittedName>
</protein>
<dbReference type="AlphaFoldDB" id="A0AAW0IGI1"/>
<proteinExistence type="predicted"/>
<evidence type="ECO:0000313" key="2">
    <source>
        <dbReference type="Proteomes" id="UP001488838"/>
    </source>
</evidence>
<gene>
    <name evidence="1" type="ORF">U0070_001416</name>
</gene>
<organism evidence="1 2">
    <name type="scientific">Myodes glareolus</name>
    <name type="common">Bank vole</name>
    <name type="synonym">Clethrionomys glareolus</name>
    <dbReference type="NCBI Taxonomy" id="447135"/>
    <lineage>
        <taxon>Eukaryota</taxon>
        <taxon>Metazoa</taxon>
        <taxon>Chordata</taxon>
        <taxon>Craniata</taxon>
        <taxon>Vertebrata</taxon>
        <taxon>Euteleostomi</taxon>
        <taxon>Mammalia</taxon>
        <taxon>Eutheria</taxon>
        <taxon>Euarchontoglires</taxon>
        <taxon>Glires</taxon>
        <taxon>Rodentia</taxon>
        <taxon>Myomorpha</taxon>
        <taxon>Muroidea</taxon>
        <taxon>Cricetidae</taxon>
        <taxon>Arvicolinae</taxon>
        <taxon>Myodes</taxon>
    </lineage>
</organism>
<evidence type="ECO:0000313" key="1">
    <source>
        <dbReference type="EMBL" id="KAK7813710.1"/>
    </source>
</evidence>
<reference evidence="1 2" key="1">
    <citation type="journal article" date="2023" name="bioRxiv">
        <title>Conserved and derived expression patterns and positive selection on dental genes reveal complex evolutionary context of ever-growing rodent molars.</title>
        <authorList>
            <person name="Calamari Z.T."/>
            <person name="Song A."/>
            <person name="Cohen E."/>
            <person name="Akter M."/>
            <person name="Roy R.D."/>
            <person name="Hallikas O."/>
            <person name="Christensen M.M."/>
            <person name="Li P."/>
            <person name="Marangoni P."/>
            <person name="Jernvall J."/>
            <person name="Klein O.D."/>
        </authorList>
    </citation>
    <scope>NUCLEOTIDE SEQUENCE [LARGE SCALE GENOMIC DNA]</scope>
    <source>
        <strain evidence="1">V071</strain>
    </source>
</reference>
<sequence length="414" mass="45523">MVPMETGPVFCGLSEVLLLYSHREQCDPVEERLIPYKRSEITFLSRHFAIKVEKPATSVGENSPFGLWRITPEEASVAVAAASLAPVAFSPTAGSTPVIKKAVVEVSSREQQCRTSPHSAQRWPSYIFSLSSNHTAASEDILISEEESTPKTVEAGKLEPVAVSPFKAIPQSSKNRGVGEGHSTSKLKIAQASGASKNALGNARSVKQSLISQDSQVPLATKSCLVAEQENASRRSGWLAKKTDKEPEASALVIGHSYPERLLNEVPRKVGPEQEFTKEAEPEVSKNSATKIAISTPTSKCVVTGQATDVDSSKKSSLTKQMDTENQLRVPGGNTAISRQRVNRMRNSWRMRSCNSPRTRPLSRPVQPTSTVIESFVKHNTPLRVDPKELPCLESRQAEQLQLRRRQLPRRQRR</sequence>
<accession>A0AAW0IGI1</accession>
<comment type="caution">
    <text evidence="1">The sequence shown here is derived from an EMBL/GenBank/DDBJ whole genome shotgun (WGS) entry which is preliminary data.</text>
</comment>